<proteinExistence type="predicted"/>
<dbReference type="Proteomes" id="UP000824120">
    <property type="component" value="Chromosome 8"/>
</dbReference>
<dbReference type="AlphaFoldDB" id="A0A9J5XLB4"/>
<evidence type="ECO:0008006" key="3">
    <source>
        <dbReference type="Google" id="ProtNLM"/>
    </source>
</evidence>
<accession>A0A9J5XLB4</accession>
<organism evidence="1 2">
    <name type="scientific">Solanum commersonii</name>
    <name type="common">Commerson's wild potato</name>
    <name type="synonym">Commerson's nightshade</name>
    <dbReference type="NCBI Taxonomy" id="4109"/>
    <lineage>
        <taxon>Eukaryota</taxon>
        <taxon>Viridiplantae</taxon>
        <taxon>Streptophyta</taxon>
        <taxon>Embryophyta</taxon>
        <taxon>Tracheophyta</taxon>
        <taxon>Spermatophyta</taxon>
        <taxon>Magnoliopsida</taxon>
        <taxon>eudicotyledons</taxon>
        <taxon>Gunneridae</taxon>
        <taxon>Pentapetalae</taxon>
        <taxon>asterids</taxon>
        <taxon>lamiids</taxon>
        <taxon>Solanales</taxon>
        <taxon>Solanaceae</taxon>
        <taxon>Solanoideae</taxon>
        <taxon>Solaneae</taxon>
        <taxon>Solanum</taxon>
    </lineage>
</organism>
<gene>
    <name evidence="1" type="ORF">H5410_039563</name>
</gene>
<evidence type="ECO:0000313" key="2">
    <source>
        <dbReference type="Proteomes" id="UP000824120"/>
    </source>
</evidence>
<name>A0A9J5XLB4_SOLCO</name>
<comment type="caution">
    <text evidence="1">The sequence shown here is derived from an EMBL/GenBank/DDBJ whole genome shotgun (WGS) entry which is preliminary data.</text>
</comment>
<protein>
    <recommendedName>
        <fullName evidence="3">F-box domain-containing protein</fullName>
    </recommendedName>
</protein>
<dbReference type="EMBL" id="JACXVP010000008">
    <property type="protein sequence ID" value="KAG5589049.1"/>
    <property type="molecule type" value="Genomic_DNA"/>
</dbReference>
<evidence type="ECO:0000313" key="1">
    <source>
        <dbReference type="EMBL" id="KAG5589049.1"/>
    </source>
</evidence>
<keyword evidence="2" id="KW-1185">Reference proteome</keyword>
<dbReference type="OrthoDB" id="1293639at2759"/>
<reference evidence="1 2" key="1">
    <citation type="submission" date="2020-09" db="EMBL/GenBank/DDBJ databases">
        <title>De no assembly of potato wild relative species, Solanum commersonii.</title>
        <authorList>
            <person name="Cho K."/>
        </authorList>
    </citation>
    <scope>NUCLEOTIDE SEQUENCE [LARGE SCALE GENOMIC DNA]</scope>
    <source>
        <strain evidence="1">LZ3.2</strain>
        <tissue evidence="1">Leaf</tissue>
    </source>
</reference>
<sequence>MFLRVASFSFKNLINVKLSCKFFNEVANERYIYQKVTLVDFPIVSWHSYVENMGIQKPYTEKAC</sequence>